<dbReference type="PANTHER" id="PTHR46809">
    <property type="entry name" value="STROMAL CELL-DERIVED FACTOR 2-LIKE PROTEIN"/>
    <property type="match status" value="1"/>
</dbReference>
<dbReference type="Gene3D" id="2.80.10.50">
    <property type="match status" value="1"/>
</dbReference>
<keyword evidence="2" id="KW-1185">Reference proteome</keyword>
<dbReference type="Proteomes" id="UP001470230">
    <property type="component" value="Unassembled WGS sequence"/>
</dbReference>
<dbReference type="EMBL" id="JAPFFF010000010">
    <property type="protein sequence ID" value="KAK8881448.1"/>
    <property type="molecule type" value="Genomic_DNA"/>
</dbReference>
<dbReference type="PANTHER" id="PTHR46809:SF2">
    <property type="entry name" value="GH21273P"/>
    <property type="match status" value="1"/>
</dbReference>
<accession>A0ABR2JSM6</accession>
<organism evidence="1 2">
    <name type="scientific">Tritrichomonas musculus</name>
    <dbReference type="NCBI Taxonomy" id="1915356"/>
    <lineage>
        <taxon>Eukaryota</taxon>
        <taxon>Metamonada</taxon>
        <taxon>Parabasalia</taxon>
        <taxon>Tritrichomonadida</taxon>
        <taxon>Tritrichomonadidae</taxon>
        <taxon>Tritrichomonas</taxon>
    </lineage>
</organism>
<sequence length="205" mass="23398">MFIFFSIFAVIHEPPSVRYSSAIQIKNVYSKNRLTVTTETGGIQYQQPTIYSTRPPFDDGWTWIINPEEDNITLARTPIKCGSNITMMNPLNKLYVSTTSNSEKVEVVPSAHLQGKQSVWTVICESGDVWIRDKQIQLLNAKYNCYLSTSLALRTKELVNRYNVTCSSLSADAIWKASEGIYFLDRETQNKKNDDSNEDNHKEDL</sequence>
<gene>
    <name evidence="1" type="ORF">M9Y10_004184</name>
</gene>
<comment type="caution">
    <text evidence="1">The sequence shown here is derived from an EMBL/GenBank/DDBJ whole genome shotgun (WGS) entry which is preliminary data.</text>
</comment>
<evidence type="ECO:0000313" key="2">
    <source>
        <dbReference type="Proteomes" id="UP001470230"/>
    </source>
</evidence>
<dbReference type="SUPFAM" id="SSF82109">
    <property type="entry name" value="MIR domain"/>
    <property type="match status" value="1"/>
</dbReference>
<protein>
    <submittedName>
        <fullName evidence="1">Stromal cell-derived factor 2-like protein</fullName>
    </submittedName>
</protein>
<reference evidence="1 2" key="1">
    <citation type="submission" date="2024-04" db="EMBL/GenBank/DDBJ databases">
        <title>Tritrichomonas musculus Genome.</title>
        <authorList>
            <person name="Alves-Ferreira E."/>
            <person name="Grigg M."/>
            <person name="Lorenzi H."/>
            <person name="Galac M."/>
        </authorList>
    </citation>
    <scope>NUCLEOTIDE SEQUENCE [LARGE SCALE GENOMIC DNA]</scope>
    <source>
        <strain evidence="1 2">EAF2021</strain>
    </source>
</reference>
<dbReference type="InterPro" id="IPR036300">
    <property type="entry name" value="MIR_dom_sf"/>
</dbReference>
<evidence type="ECO:0000313" key="1">
    <source>
        <dbReference type="EMBL" id="KAK8881448.1"/>
    </source>
</evidence>
<name>A0ABR2JSM6_9EUKA</name>
<proteinExistence type="predicted"/>